<dbReference type="PANTHER" id="PTHR47942:SF99">
    <property type="entry name" value="PENTACOTRIPEPTIDE-REPEAT REGION OF PRORP DOMAIN-CONTAINING PROTEIN"/>
    <property type="match status" value="1"/>
</dbReference>
<dbReference type="eggNOG" id="KOG4197">
    <property type="taxonomic scope" value="Eukaryota"/>
</dbReference>
<evidence type="ECO:0000313" key="4">
    <source>
        <dbReference type="EnsemblPlants" id="OPUNC08G09750.1"/>
    </source>
</evidence>
<accession>A0A0E0LTR6</accession>
<organism evidence="4">
    <name type="scientific">Oryza punctata</name>
    <name type="common">Red rice</name>
    <dbReference type="NCBI Taxonomy" id="4537"/>
    <lineage>
        <taxon>Eukaryota</taxon>
        <taxon>Viridiplantae</taxon>
        <taxon>Streptophyta</taxon>
        <taxon>Embryophyta</taxon>
        <taxon>Tracheophyta</taxon>
        <taxon>Spermatophyta</taxon>
        <taxon>Magnoliopsida</taxon>
        <taxon>Liliopsida</taxon>
        <taxon>Poales</taxon>
        <taxon>Poaceae</taxon>
        <taxon>BOP clade</taxon>
        <taxon>Oryzoideae</taxon>
        <taxon>Oryzeae</taxon>
        <taxon>Oryzinae</taxon>
        <taxon>Oryza</taxon>
    </lineage>
</organism>
<evidence type="ECO:0008006" key="6">
    <source>
        <dbReference type="Google" id="ProtNLM"/>
    </source>
</evidence>
<evidence type="ECO:0000313" key="5">
    <source>
        <dbReference type="Proteomes" id="UP000026962"/>
    </source>
</evidence>
<reference evidence="4" key="2">
    <citation type="submission" date="2018-05" db="EMBL/GenBank/DDBJ databases">
        <title>OpunRS2 (Oryza punctata Reference Sequence Version 2).</title>
        <authorList>
            <person name="Zhang J."/>
            <person name="Kudrna D."/>
            <person name="Lee S."/>
            <person name="Talag J."/>
            <person name="Welchert J."/>
            <person name="Wing R.A."/>
        </authorList>
    </citation>
    <scope>NUCLEOTIDE SEQUENCE [LARGE SCALE GENOMIC DNA]</scope>
</reference>
<dbReference type="InterPro" id="IPR051222">
    <property type="entry name" value="PPR/CCM1_RNA-binding"/>
</dbReference>
<evidence type="ECO:0000256" key="3">
    <source>
        <dbReference type="SAM" id="MobiDB-lite"/>
    </source>
</evidence>
<keyword evidence="1" id="KW-0677">Repeat</keyword>
<protein>
    <recommendedName>
        <fullName evidence="6">Pentacotripeptide-repeat region of PRORP domain-containing protein</fullName>
    </recommendedName>
</protein>
<dbReference type="InterPro" id="IPR011990">
    <property type="entry name" value="TPR-like_helical_dom_sf"/>
</dbReference>
<dbReference type="Gramene" id="OPUNC08G09750.1">
    <property type="protein sequence ID" value="OPUNC08G09750.1"/>
    <property type="gene ID" value="OPUNC08G09750"/>
</dbReference>
<dbReference type="InterPro" id="IPR002885">
    <property type="entry name" value="PPR_rpt"/>
</dbReference>
<feature type="compositionally biased region" description="Low complexity" evidence="3">
    <location>
        <begin position="1"/>
        <end position="15"/>
    </location>
</feature>
<feature type="region of interest" description="Disordered" evidence="3">
    <location>
        <begin position="1"/>
        <end position="39"/>
    </location>
</feature>
<keyword evidence="2" id="KW-0809">Transit peptide</keyword>
<dbReference type="NCBIfam" id="TIGR00756">
    <property type="entry name" value="PPR"/>
    <property type="match status" value="1"/>
</dbReference>
<proteinExistence type="predicted"/>
<evidence type="ECO:0000256" key="1">
    <source>
        <dbReference type="ARBA" id="ARBA00022737"/>
    </source>
</evidence>
<dbReference type="Gene3D" id="1.25.40.10">
    <property type="entry name" value="Tetratricopeptide repeat domain"/>
    <property type="match status" value="1"/>
</dbReference>
<dbReference type="Proteomes" id="UP000026962">
    <property type="component" value="Chromosome 8"/>
</dbReference>
<dbReference type="HOGENOM" id="CLU_1663531_0_0_1"/>
<reference evidence="4" key="1">
    <citation type="submission" date="2015-04" db="UniProtKB">
        <authorList>
            <consortium name="EnsemblPlants"/>
        </authorList>
    </citation>
    <scope>IDENTIFICATION</scope>
</reference>
<dbReference type="Pfam" id="PF13041">
    <property type="entry name" value="PPR_2"/>
    <property type="match status" value="1"/>
</dbReference>
<name>A0A0E0LTR6_ORYPU</name>
<dbReference type="EnsemblPlants" id="OPUNC08G09750.1">
    <property type="protein sequence ID" value="OPUNC08G09750.1"/>
    <property type="gene ID" value="OPUNC08G09750"/>
</dbReference>
<evidence type="ECO:0000256" key="2">
    <source>
        <dbReference type="ARBA" id="ARBA00022946"/>
    </source>
</evidence>
<dbReference type="STRING" id="4537.A0A0E0LTR6"/>
<dbReference type="AlphaFoldDB" id="A0A0E0LTR6"/>
<sequence>MAAPPLGLGTSGPLLLHRKDHHRCRSPTTPSPRPSSPGRAASFILSSPLCCHAYQPLHHIQPRLPQHPAFLLRGLVGIGDLDAALEVLDEMPGRGIAPDVVTYTMVLTAHCGKGGSPRPDATMHTLLIDSCCQCGMLQHAAGIMDASRMQPNEVTESAEARK</sequence>
<dbReference type="PANTHER" id="PTHR47942">
    <property type="entry name" value="TETRATRICOPEPTIDE REPEAT (TPR)-LIKE SUPERFAMILY PROTEIN-RELATED"/>
    <property type="match status" value="1"/>
</dbReference>
<keyword evidence="5" id="KW-1185">Reference proteome</keyword>
<feature type="compositionally biased region" description="Basic residues" evidence="3">
    <location>
        <begin position="16"/>
        <end position="25"/>
    </location>
</feature>
<dbReference type="Pfam" id="PF01535">
    <property type="entry name" value="PPR"/>
    <property type="match status" value="1"/>
</dbReference>